<dbReference type="Pfam" id="PF00263">
    <property type="entry name" value="Secretin"/>
    <property type="match status" value="1"/>
</dbReference>
<comment type="caution">
    <text evidence="8">The sequence shown here is derived from an EMBL/GenBank/DDBJ whole genome shotgun (WGS) entry which is preliminary data.</text>
</comment>
<dbReference type="InterPro" id="IPR004846">
    <property type="entry name" value="T2SS/T3SS_dom"/>
</dbReference>
<name>A0A2T1E1C7_9CYAN</name>
<comment type="similarity">
    <text evidence="2">Belongs to the bacterial secretin family.</text>
</comment>
<dbReference type="InterPro" id="IPR050810">
    <property type="entry name" value="Bact_Secretion_Sys_Channel"/>
</dbReference>
<dbReference type="EMBL" id="PVWK01000104">
    <property type="protein sequence ID" value="PSB26542.1"/>
    <property type="molecule type" value="Genomic_DNA"/>
</dbReference>
<organism evidence="8 9">
    <name type="scientific">Stenomitos frigidus ULC18</name>
    <dbReference type="NCBI Taxonomy" id="2107698"/>
    <lineage>
        <taxon>Bacteria</taxon>
        <taxon>Bacillati</taxon>
        <taxon>Cyanobacteriota</taxon>
        <taxon>Cyanophyceae</taxon>
        <taxon>Leptolyngbyales</taxon>
        <taxon>Leptolyngbyaceae</taxon>
        <taxon>Stenomitos</taxon>
    </lineage>
</organism>
<feature type="domain" description="Type II/III secretion system secretin-like" evidence="5">
    <location>
        <begin position="650"/>
        <end position="819"/>
    </location>
</feature>
<evidence type="ECO:0000259" key="7">
    <source>
        <dbReference type="Pfam" id="PF11741"/>
    </source>
</evidence>
<proteinExistence type="inferred from homology"/>
<dbReference type="GO" id="GO:0009279">
    <property type="term" value="C:cell outer membrane"/>
    <property type="evidence" value="ECO:0007669"/>
    <property type="project" value="UniProtKB-SubCell"/>
</dbReference>
<dbReference type="InterPro" id="IPR005644">
    <property type="entry name" value="NolW-like"/>
</dbReference>
<comment type="subcellular location">
    <subcellularLocation>
        <location evidence="3">Cell outer membrane</location>
    </subcellularLocation>
</comment>
<gene>
    <name evidence="8" type="ORF">C7B82_19520</name>
</gene>
<feature type="region of interest" description="Disordered" evidence="4">
    <location>
        <begin position="399"/>
        <end position="433"/>
    </location>
</feature>
<dbReference type="GO" id="GO:0009306">
    <property type="term" value="P:protein secretion"/>
    <property type="evidence" value="ECO:0007669"/>
    <property type="project" value="InterPro"/>
</dbReference>
<evidence type="ECO:0000313" key="9">
    <source>
        <dbReference type="Proteomes" id="UP000239576"/>
    </source>
</evidence>
<protein>
    <submittedName>
        <fullName evidence="8">General secretion pathway protein GspD</fullName>
    </submittedName>
</protein>
<dbReference type="PANTHER" id="PTHR30332:SF17">
    <property type="entry name" value="TYPE IV PILIATION SYSTEM PROTEIN DR_0774-RELATED"/>
    <property type="match status" value="1"/>
</dbReference>
<feature type="compositionally biased region" description="Low complexity" evidence="4">
    <location>
        <begin position="854"/>
        <end position="863"/>
    </location>
</feature>
<reference evidence="8 9" key="2">
    <citation type="submission" date="2018-03" db="EMBL/GenBank/DDBJ databases">
        <title>The ancient ancestry and fast evolution of plastids.</title>
        <authorList>
            <person name="Moore K.R."/>
            <person name="Magnabosco C."/>
            <person name="Momper L."/>
            <person name="Gold D.A."/>
            <person name="Bosak T."/>
            <person name="Fournier G.P."/>
        </authorList>
    </citation>
    <scope>NUCLEOTIDE SEQUENCE [LARGE SCALE GENOMIC DNA]</scope>
    <source>
        <strain evidence="8 9">ULC18</strain>
    </source>
</reference>
<reference evidence="9" key="1">
    <citation type="submission" date="2018-02" db="EMBL/GenBank/DDBJ databases">
        <authorList>
            <person name="Moore K."/>
            <person name="Momper L."/>
        </authorList>
    </citation>
    <scope>NUCLEOTIDE SEQUENCE [LARGE SCALE GENOMIC DNA]</scope>
    <source>
        <strain evidence="9">ULC18</strain>
    </source>
</reference>
<feature type="region of interest" description="Disordered" evidence="4">
    <location>
        <begin position="167"/>
        <end position="268"/>
    </location>
</feature>
<feature type="domain" description="AMIN" evidence="7">
    <location>
        <begin position="76"/>
        <end position="138"/>
    </location>
</feature>
<dbReference type="GO" id="GO:0015627">
    <property type="term" value="C:type II protein secretion system complex"/>
    <property type="evidence" value="ECO:0007669"/>
    <property type="project" value="TreeGrafter"/>
</dbReference>
<dbReference type="AlphaFoldDB" id="A0A2T1E1C7"/>
<dbReference type="Pfam" id="PF03958">
    <property type="entry name" value="Secretin_N"/>
    <property type="match status" value="1"/>
</dbReference>
<dbReference type="PANTHER" id="PTHR30332">
    <property type="entry name" value="PROBABLE GENERAL SECRETION PATHWAY PROTEIN D"/>
    <property type="match status" value="1"/>
</dbReference>
<evidence type="ECO:0000313" key="8">
    <source>
        <dbReference type="EMBL" id="PSB26542.1"/>
    </source>
</evidence>
<feature type="compositionally biased region" description="Low complexity" evidence="4">
    <location>
        <begin position="181"/>
        <end position="205"/>
    </location>
</feature>
<evidence type="ECO:0000256" key="4">
    <source>
        <dbReference type="SAM" id="MobiDB-lite"/>
    </source>
</evidence>
<evidence type="ECO:0000256" key="1">
    <source>
        <dbReference type="ARBA" id="ARBA00022729"/>
    </source>
</evidence>
<evidence type="ECO:0000256" key="2">
    <source>
        <dbReference type="RuleBase" id="RU004003"/>
    </source>
</evidence>
<keyword evidence="3" id="KW-0813">Transport</keyword>
<evidence type="ECO:0000256" key="3">
    <source>
        <dbReference type="RuleBase" id="RU004004"/>
    </source>
</evidence>
<feature type="compositionally biased region" description="Pro residues" evidence="4">
    <location>
        <begin position="228"/>
        <end position="243"/>
    </location>
</feature>
<dbReference type="Pfam" id="PF11741">
    <property type="entry name" value="AMIN"/>
    <property type="match status" value="1"/>
</dbReference>
<evidence type="ECO:0000259" key="6">
    <source>
        <dbReference type="Pfam" id="PF03958"/>
    </source>
</evidence>
<keyword evidence="9" id="KW-1185">Reference proteome</keyword>
<dbReference type="Gene3D" id="3.30.1370.120">
    <property type="match status" value="1"/>
</dbReference>
<dbReference type="Proteomes" id="UP000239576">
    <property type="component" value="Unassembled WGS sequence"/>
</dbReference>
<dbReference type="InterPro" id="IPR021731">
    <property type="entry name" value="AMIN_dom"/>
</dbReference>
<accession>A0A2T1E1C7</accession>
<feature type="compositionally biased region" description="Low complexity" evidence="4">
    <location>
        <begin position="215"/>
        <end position="227"/>
    </location>
</feature>
<feature type="domain" description="NolW-like" evidence="6">
    <location>
        <begin position="459"/>
        <end position="500"/>
    </location>
</feature>
<sequence length="869" mass="91350">MQLHAETSLRTWPSQKQEGHLQRHTVVISQMLLGAAAIALVAQPASALTQVTGLTLNPTASGIDIVLQLQAAAQGSAGDKPQVFTSGQGNTWVANITKAQLSPATKPYRQDNPAPGIATIVMANAGANSIQVTVTSKPGSLMGQAQQEGTKLTLSLLYAAANGTAATNSNPPVSGASVNVPPQAQASPSATTTRTPPATSATPAVAPVPAPTRSPTPVATPSSTAAPTPQPLPTPLPRPPIPATPSAAQSFNSPTPQTPLPSPNKITYTDLSVQPTTIDLGTAARIERVVLRETPVREALALLARAADLGIVYAEDLGVTATPGAPAQAAGSVIDSNISLDIENEPIQDVFNYILRAKGLKANRVGKTIFVGLNLPATTGSYVTRTLRLNQMRATLPQTNLTTTATSTSSLTSGGGQGGSTTTSQVGRNSTTTENIPYKGALQVLEELGVNNSPTARSPVFRGLQVTADARTNTLSIVGSLEQVQLATDYLNKLDVRRKQVAVNVKIVEVDLSKTSNIGSSFSFGVAGNFFNVNQGRGGVNVGPVNPSLIDSNSLTSPSTIANPFATVQPPLNTNAQVTDSRGNTLGFQPASPINSNPLAPVVTNLTGGSVVSTNSAVTTVLNQALTYGLPPLFQFPMQFLLNLQAQVVSGNAKILTDPTLIVQEGNQSQVNLTSQVFSGFTEQRVTEGNVTSTRILPQPPIDVGVILNVQVDQIDDNNFVTIAVSPEVSSLGQQITDPSRNNLLIQQLVNRRRLETGKIRLRDGQTLILTGIIQEQDREIITKVPILGDIPLLNLLFRNRRLERSRNEVVVLVTPQILDDSDRSPYGYNYLPGPEVEKYLRQRTPQPAPSNTPAPSNATPTPQSAPAP</sequence>
<evidence type="ECO:0000259" key="5">
    <source>
        <dbReference type="Pfam" id="PF00263"/>
    </source>
</evidence>
<dbReference type="InterPro" id="IPR038591">
    <property type="entry name" value="NolW-like_sf"/>
</dbReference>
<feature type="region of interest" description="Disordered" evidence="4">
    <location>
        <begin position="824"/>
        <end position="869"/>
    </location>
</feature>
<keyword evidence="1" id="KW-0732">Signal</keyword>
<feature type="compositionally biased region" description="Low complexity" evidence="4">
    <location>
        <begin position="399"/>
        <end position="412"/>
    </location>
</feature>